<comment type="caution">
    <text evidence="4">Lacks conserved residue(s) required for the propagation of feature annotation.</text>
</comment>
<keyword evidence="7" id="KW-1185">Reference proteome</keyword>
<dbReference type="Gene3D" id="3.40.1090.10">
    <property type="entry name" value="Cytosolic phospholipase A2 catalytic domain"/>
    <property type="match status" value="2"/>
</dbReference>
<feature type="short sequence motif" description="DGA/G" evidence="4">
    <location>
        <begin position="183"/>
        <end position="185"/>
    </location>
</feature>
<evidence type="ECO:0000256" key="2">
    <source>
        <dbReference type="ARBA" id="ARBA00022963"/>
    </source>
</evidence>
<reference evidence="7" key="1">
    <citation type="journal article" date="2019" name="Int. J. Syst. Evol. Microbiol.">
        <title>The Global Catalogue of Microorganisms (GCM) 10K type strain sequencing project: providing services to taxonomists for standard genome sequencing and annotation.</title>
        <authorList>
            <consortium name="The Broad Institute Genomics Platform"/>
            <consortium name="The Broad Institute Genome Sequencing Center for Infectious Disease"/>
            <person name="Wu L."/>
            <person name="Ma J."/>
        </authorList>
    </citation>
    <scope>NUCLEOTIDE SEQUENCE [LARGE SCALE GENOMIC DNA]</scope>
    <source>
        <strain evidence="7">CCUG 30340</strain>
    </source>
</reference>
<dbReference type="InterPro" id="IPR016035">
    <property type="entry name" value="Acyl_Trfase/lysoPLipase"/>
</dbReference>
<evidence type="ECO:0000256" key="1">
    <source>
        <dbReference type="ARBA" id="ARBA00022801"/>
    </source>
</evidence>
<keyword evidence="2 4" id="KW-0442">Lipid degradation</keyword>
<organism evidence="6 7">
    <name type="scientific">Dokdonella ginsengisoli</name>
    <dbReference type="NCBI Taxonomy" id="363846"/>
    <lineage>
        <taxon>Bacteria</taxon>
        <taxon>Pseudomonadati</taxon>
        <taxon>Pseudomonadota</taxon>
        <taxon>Gammaproteobacteria</taxon>
        <taxon>Lysobacterales</taxon>
        <taxon>Rhodanobacteraceae</taxon>
        <taxon>Dokdonella</taxon>
    </lineage>
</organism>
<feature type="active site" description="Nucleophile" evidence="4">
    <location>
        <position position="47"/>
    </location>
</feature>
<proteinExistence type="predicted"/>
<dbReference type="RefSeq" id="WP_380021610.1">
    <property type="nucleotide sequence ID" value="NZ_JBHSHD010000010.1"/>
</dbReference>
<evidence type="ECO:0000259" key="5">
    <source>
        <dbReference type="PROSITE" id="PS51635"/>
    </source>
</evidence>
<evidence type="ECO:0000313" key="6">
    <source>
        <dbReference type="EMBL" id="MFC4821327.1"/>
    </source>
</evidence>
<accession>A0ABV9QW78</accession>
<dbReference type="EMBL" id="JBHSHD010000010">
    <property type="protein sequence ID" value="MFC4821327.1"/>
    <property type="molecule type" value="Genomic_DNA"/>
</dbReference>
<dbReference type="SUPFAM" id="SSF52151">
    <property type="entry name" value="FabD/lysophospholipase-like"/>
    <property type="match status" value="1"/>
</dbReference>
<comment type="caution">
    <text evidence="6">The sequence shown here is derived from an EMBL/GenBank/DDBJ whole genome shotgun (WGS) entry which is preliminary data.</text>
</comment>
<dbReference type="PANTHER" id="PTHR14226">
    <property type="entry name" value="NEUROPATHY TARGET ESTERASE/SWISS CHEESE D.MELANOGASTER"/>
    <property type="match status" value="1"/>
</dbReference>
<name>A0ABV9QW78_9GAMM</name>
<feature type="domain" description="PNPLA" evidence="5">
    <location>
        <begin position="13"/>
        <end position="196"/>
    </location>
</feature>
<dbReference type="PROSITE" id="PS51635">
    <property type="entry name" value="PNPLA"/>
    <property type="match status" value="1"/>
</dbReference>
<evidence type="ECO:0000256" key="4">
    <source>
        <dbReference type="PROSITE-ProRule" id="PRU01161"/>
    </source>
</evidence>
<protein>
    <submittedName>
        <fullName evidence="6">Patatin-like phospholipase family protein</fullName>
    </submittedName>
</protein>
<sequence>MSGSPLPLPPLSLALQGGGAHGAFTWGVLDRLLEEPALAIDGVSATSSGAMNALALAQGWLENGRDGARAKLEALWQAVAAQSNPLRWAFGGNLLSSWANHFTPEQINPLGLNPLRALGERLFDFERLRAQAPFKLFVAATRVRDGALKLFGNEELSIDALLASTCLPQLFAAVVVDDETYWDGGYAGNPALEPLVYRCTAAHVVCVLVQPLSRPQLPATAREIAERVAELGFSTTFLREYDSLVHAQAALRGSVPLSALGRRMKALRLHLVEPGDTLSEYRAKTRLNTELGFLLELRDLGRDAAGRWLQQLRSS</sequence>
<keyword evidence="3 4" id="KW-0443">Lipid metabolism</keyword>
<feature type="active site" description="Proton acceptor" evidence="4">
    <location>
        <position position="183"/>
    </location>
</feature>
<dbReference type="PANTHER" id="PTHR14226:SF78">
    <property type="entry name" value="SLR0060 PROTEIN"/>
    <property type="match status" value="1"/>
</dbReference>
<evidence type="ECO:0000256" key="3">
    <source>
        <dbReference type="ARBA" id="ARBA00023098"/>
    </source>
</evidence>
<keyword evidence="1 4" id="KW-0378">Hydrolase</keyword>
<dbReference type="InterPro" id="IPR050301">
    <property type="entry name" value="NTE"/>
</dbReference>
<dbReference type="Proteomes" id="UP001595886">
    <property type="component" value="Unassembled WGS sequence"/>
</dbReference>
<dbReference type="Pfam" id="PF01734">
    <property type="entry name" value="Patatin"/>
    <property type="match status" value="1"/>
</dbReference>
<gene>
    <name evidence="6" type="ORF">ACFO6Q_13415</name>
</gene>
<feature type="short sequence motif" description="GXGXXG" evidence="4">
    <location>
        <begin position="17"/>
        <end position="22"/>
    </location>
</feature>
<evidence type="ECO:0000313" key="7">
    <source>
        <dbReference type="Proteomes" id="UP001595886"/>
    </source>
</evidence>
<dbReference type="InterPro" id="IPR002641">
    <property type="entry name" value="PNPLA_dom"/>
</dbReference>